<protein>
    <submittedName>
        <fullName evidence="2">Uncharacterized protein</fullName>
    </submittedName>
</protein>
<dbReference type="AlphaFoldDB" id="D2ZVZ5"/>
<sequence length="63" mass="6631">MSAASSPCPDLNLIHYTTTTKTGPTPTQPTKPLSPKSTNGIKDATGKGALPQHWVGTAKKWRG</sequence>
<feature type="region of interest" description="Disordered" evidence="1">
    <location>
        <begin position="1"/>
        <end position="63"/>
    </location>
</feature>
<reference evidence="2 3" key="1">
    <citation type="submission" date="2009-10" db="EMBL/GenBank/DDBJ databases">
        <authorList>
            <person name="Weinstock G."/>
            <person name="Sodergren E."/>
            <person name="Clifton S."/>
            <person name="Fulton L."/>
            <person name="Fulton B."/>
            <person name="Courtney L."/>
            <person name="Fronick C."/>
            <person name="Harrison M."/>
            <person name="Strong C."/>
            <person name="Farmer C."/>
            <person name="Delahaunty K."/>
            <person name="Markovic C."/>
            <person name="Hall O."/>
            <person name="Minx P."/>
            <person name="Tomlinson C."/>
            <person name="Mitreva M."/>
            <person name="Nelson J."/>
            <person name="Hou S."/>
            <person name="Wollam A."/>
            <person name="Pepin K.H."/>
            <person name="Johnson M."/>
            <person name="Bhonagiri V."/>
            <person name="Nash W.E."/>
            <person name="Warren W."/>
            <person name="Chinwalla A."/>
            <person name="Mardis E.R."/>
            <person name="Wilson R.K."/>
        </authorList>
    </citation>
    <scope>NUCLEOTIDE SEQUENCE [LARGE SCALE GENOMIC DNA]</scope>
    <source>
        <strain evidence="3">ATCC 25996 / DSM 4631 / NCTC 10774 / M26</strain>
    </source>
</reference>
<gene>
    <name evidence="2" type="ORF">NEIMUCOT_04788</name>
</gene>
<dbReference type="EMBL" id="ACDX02000006">
    <property type="protein sequence ID" value="EFC88739.1"/>
    <property type="molecule type" value="Genomic_DNA"/>
</dbReference>
<feature type="compositionally biased region" description="Low complexity" evidence="1">
    <location>
        <begin position="17"/>
        <end position="31"/>
    </location>
</feature>
<accession>D2ZVZ5</accession>
<dbReference type="Proteomes" id="UP000003344">
    <property type="component" value="Unassembled WGS sequence"/>
</dbReference>
<comment type="caution">
    <text evidence="2">The sequence shown here is derived from an EMBL/GenBank/DDBJ whole genome shotgun (WGS) entry which is preliminary data.</text>
</comment>
<evidence type="ECO:0000256" key="1">
    <source>
        <dbReference type="SAM" id="MobiDB-lite"/>
    </source>
</evidence>
<name>D2ZVZ5_NEIM2</name>
<dbReference type="STRING" id="546266.NEIMUCOT_04788"/>
<evidence type="ECO:0000313" key="3">
    <source>
        <dbReference type="Proteomes" id="UP000003344"/>
    </source>
</evidence>
<organism evidence="2 3">
    <name type="scientific">Neisseria mucosa (strain ATCC 25996 / DSM 4631 / NCTC 10774 / M26)</name>
    <dbReference type="NCBI Taxonomy" id="546266"/>
    <lineage>
        <taxon>Bacteria</taxon>
        <taxon>Pseudomonadati</taxon>
        <taxon>Pseudomonadota</taxon>
        <taxon>Betaproteobacteria</taxon>
        <taxon>Neisseriales</taxon>
        <taxon>Neisseriaceae</taxon>
        <taxon>Neisseria</taxon>
    </lineage>
</organism>
<evidence type="ECO:0000313" key="2">
    <source>
        <dbReference type="EMBL" id="EFC88739.1"/>
    </source>
</evidence>
<proteinExistence type="predicted"/>